<keyword evidence="3" id="KW-0227">DNA damage</keyword>
<dbReference type="Proteomes" id="UP000286954">
    <property type="component" value="Chromosome"/>
</dbReference>
<evidence type="ECO:0000256" key="8">
    <source>
        <dbReference type="ARBA" id="ARBA00023779"/>
    </source>
</evidence>
<keyword evidence="11" id="KW-1185">Reference proteome</keyword>
<name>A0A3T0EAB7_9PROT</name>
<evidence type="ECO:0000256" key="9">
    <source>
        <dbReference type="ARBA" id="ARBA00023887"/>
    </source>
</evidence>
<keyword evidence="1" id="KW-0004">4Fe-4S</keyword>
<evidence type="ECO:0000313" key="11">
    <source>
        <dbReference type="Proteomes" id="UP000286954"/>
    </source>
</evidence>
<dbReference type="AlphaFoldDB" id="A0A3T0EAB7"/>
<dbReference type="GO" id="GO:0006284">
    <property type="term" value="P:base-excision repair"/>
    <property type="evidence" value="ECO:0007669"/>
    <property type="project" value="InterPro"/>
</dbReference>
<dbReference type="PANTHER" id="PTHR33693">
    <property type="entry name" value="TYPE-5 URACIL-DNA GLYCOSYLASE"/>
    <property type="match status" value="1"/>
</dbReference>
<dbReference type="Gene3D" id="3.40.470.10">
    <property type="entry name" value="Uracil-DNA glycosylase-like domain"/>
    <property type="match status" value="1"/>
</dbReference>
<dbReference type="RefSeq" id="WP_170175508.1">
    <property type="nucleotide sequence ID" value="NZ_BMFB01000003.1"/>
</dbReference>
<dbReference type="InterPro" id="IPR044147">
    <property type="entry name" value="UdgB-like"/>
</dbReference>
<comment type="similarity">
    <text evidence="8">Belongs to the uracil-DNA glycosylase (UDG) superfamily. Type 5 (UDGb) family.</text>
</comment>
<protein>
    <recommendedName>
        <fullName evidence="9">Type-5 uracil-DNA glycosylase</fullName>
    </recommendedName>
</protein>
<evidence type="ECO:0000256" key="6">
    <source>
        <dbReference type="ARBA" id="ARBA00023014"/>
    </source>
</evidence>
<dbReference type="KEGG" id="gak:X907_1701"/>
<dbReference type="Pfam" id="PF03167">
    <property type="entry name" value="UDG"/>
    <property type="match status" value="1"/>
</dbReference>
<keyword evidence="7" id="KW-0234">DNA repair</keyword>
<evidence type="ECO:0000256" key="2">
    <source>
        <dbReference type="ARBA" id="ARBA00022723"/>
    </source>
</evidence>
<dbReference type="InterPro" id="IPR036895">
    <property type="entry name" value="Uracil-DNA_glycosylase-like_sf"/>
</dbReference>
<organism evidence="10 11">
    <name type="scientific">Glycocaulis alkaliphilus</name>
    <dbReference type="NCBI Taxonomy" id="1434191"/>
    <lineage>
        <taxon>Bacteria</taxon>
        <taxon>Pseudomonadati</taxon>
        <taxon>Pseudomonadota</taxon>
        <taxon>Alphaproteobacteria</taxon>
        <taxon>Maricaulales</taxon>
        <taxon>Maricaulaceae</taxon>
        <taxon>Glycocaulis</taxon>
    </lineage>
</organism>
<evidence type="ECO:0000256" key="7">
    <source>
        <dbReference type="ARBA" id="ARBA00023204"/>
    </source>
</evidence>
<dbReference type="SMART" id="SM00987">
    <property type="entry name" value="UreE_C"/>
    <property type="match status" value="1"/>
</dbReference>
<keyword evidence="5" id="KW-0408">Iron</keyword>
<keyword evidence="2" id="KW-0479">Metal-binding</keyword>
<dbReference type="GO" id="GO:0051539">
    <property type="term" value="F:4 iron, 4 sulfur cluster binding"/>
    <property type="evidence" value="ECO:0007669"/>
    <property type="project" value="UniProtKB-KW"/>
</dbReference>
<evidence type="ECO:0000256" key="3">
    <source>
        <dbReference type="ARBA" id="ARBA00022763"/>
    </source>
</evidence>
<dbReference type="EMBL" id="CP018911">
    <property type="protein sequence ID" value="AZU04232.1"/>
    <property type="molecule type" value="Genomic_DNA"/>
</dbReference>
<reference evidence="10 11" key="1">
    <citation type="submission" date="2016-12" db="EMBL/GenBank/DDBJ databases">
        <title>The genome of dimorphic prosthecate Glycocaulis alkaliphilus 6b-8t, isolated from crude oil dictates its adaptability in petroleum environments.</title>
        <authorList>
            <person name="Wu X.-L."/>
            <person name="Geng S."/>
        </authorList>
    </citation>
    <scope>NUCLEOTIDE SEQUENCE [LARGE SCALE GENOMIC DNA]</scope>
    <source>
        <strain evidence="10 11">6B-8</strain>
    </source>
</reference>
<evidence type="ECO:0000256" key="1">
    <source>
        <dbReference type="ARBA" id="ARBA00022485"/>
    </source>
</evidence>
<dbReference type="GO" id="GO:0046872">
    <property type="term" value="F:metal ion binding"/>
    <property type="evidence" value="ECO:0007669"/>
    <property type="project" value="UniProtKB-KW"/>
</dbReference>
<keyword evidence="4" id="KW-0378">Hydrolase</keyword>
<gene>
    <name evidence="10" type="ORF">X907_1701</name>
</gene>
<evidence type="ECO:0000256" key="4">
    <source>
        <dbReference type="ARBA" id="ARBA00022801"/>
    </source>
</evidence>
<dbReference type="SUPFAM" id="SSF52141">
    <property type="entry name" value="Uracil-DNA glycosylase-like"/>
    <property type="match status" value="1"/>
</dbReference>
<dbReference type="SMART" id="SM00986">
    <property type="entry name" value="UDG"/>
    <property type="match status" value="1"/>
</dbReference>
<dbReference type="GO" id="GO:0004844">
    <property type="term" value="F:uracil DNA N-glycosylase activity"/>
    <property type="evidence" value="ECO:0007669"/>
    <property type="project" value="InterPro"/>
</dbReference>
<accession>A0A3T0EAB7</accession>
<dbReference type="CDD" id="cd10031">
    <property type="entry name" value="UDG-F5_TTUDGB_like"/>
    <property type="match status" value="1"/>
</dbReference>
<sequence>MTHSVPAEPGADCPLCPRLVAYRQENARQEPDWFNGAVPSFGDANARLLIVGLAPGRTGANRTARPFTGDWAGDLLYATIERYGFSRGTYKADPKDGLTLHDAMITNAVRCAPPQNKPVGEEMANCRPFLAARIAALPKLKVMIALGRIAHENTLRALGRRPAAFTFAHGAEHEVEGPQGPLTLIDSYHCSRYNTNTGRLTEPMFHAVFEKAKARL</sequence>
<dbReference type="InterPro" id="IPR005122">
    <property type="entry name" value="Uracil-DNA_glycosylase-like"/>
</dbReference>
<dbReference type="PANTHER" id="PTHR33693:SF3">
    <property type="entry name" value="TYPE-5 URACIL-DNA GLYCOSYLASE"/>
    <property type="match status" value="1"/>
</dbReference>
<keyword evidence="6" id="KW-0411">Iron-sulfur</keyword>
<dbReference type="GO" id="GO:0033958">
    <property type="term" value="F:DNA-deoxyinosine glycosylase activity"/>
    <property type="evidence" value="ECO:0007669"/>
    <property type="project" value="InterPro"/>
</dbReference>
<dbReference type="InterPro" id="IPR051536">
    <property type="entry name" value="UDG_Type-4/5"/>
</dbReference>
<proteinExistence type="inferred from homology"/>
<evidence type="ECO:0000256" key="5">
    <source>
        <dbReference type="ARBA" id="ARBA00023004"/>
    </source>
</evidence>
<evidence type="ECO:0000313" key="10">
    <source>
        <dbReference type="EMBL" id="AZU04232.1"/>
    </source>
</evidence>